<dbReference type="GO" id="GO:0005975">
    <property type="term" value="P:carbohydrate metabolic process"/>
    <property type="evidence" value="ECO:0007669"/>
    <property type="project" value="InterPro"/>
</dbReference>
<reference evidence="10 11" key="1">
    <citation type="journal article" date="2020" name="Phytopathology">
        <title>A high-quality genome resource of Botrytis fragariae, a new and rapidly spreading fungal pathogen causing strawberry gray mold in the U.S.A.</title>
        <authorList>
            <person name="Wu Y."/>
            <person name="Saski C.A."/>
            <person name="Schnabel G."/>
            <person name="Xiao S."/>
            <person name="Hu M."/>
        </authorList>
    </citation>
    <scope>NUCLEOTIDE SEQUENCE [LARGE SCALE GENOMIC DNA]</scope>
    <source>
        <strain evidence="10 11">BVB16</strain>
    </source>
</reference>
<keyword evidence="5 9" id="KW-0808">Transferase</keyword>
<dbReference type="Gene3D" id="3.20.20.70">
    <property type="entry name" value="Aldolase class I"/>
    <property type="match status" value="1"/>
</dbReference>
<evidence type="ECO:0000256" key="6">
    <source>
        <dbReference type="ARBA" id="ARBA00023126"/>
    </source>
</evidence>
<dbReference type="InterPro" id="IPR004730">
    <property type="entry name" value="Transaldolase_1"/>
</dbReference>
<evidence type="ECO:0000256" key="5">
    <source>
        <dbReference type="ARBA" id="ARBA00022679"/>
    </source>
</evidence>
<dbReference type="CDD" id="cd00957">
    <property type="entry name" value="Transaldolase_TalAB"/>
    <property type="match status" value="1"/>
</dbReference>
<dbReference type="UniPathway" id="UPA00115">
    <property type="reaction ID" value="UER00414"/>
</dbReference>
<dbReference type="SUPFAM" id="SSF51569">
    <property type="entry name" value="Aldolase"/>
    <property type="match status" value="1"/>
</dbReference>
<evidence type="ECO:0000313" key="11">
    <source>
        <dbReference type="Proteomes" id="UP000531561"/>
    </source>
</evidence>
<proteinExistence type="inferred from homology"/>
<comment type="caution">
    <text evidence="10">The sequence shown here is derived from an EMBL/GenBank/DDBJ whole genome shotgun (WGS) entry which is preliminary data.</text>
</comment>
<gene>
    <name evidence="10" type="ORF">Bfra_006556</name>
</gene>
<comment type="similarity">
    <text evidence="2">Belongs to the transaldolase family. Type 1 subfamily.</text>
</comment>
<dbReference type="GeneID" id="59260618"/>
<dbReference type="GO" id="GO:0004801">
    <property type="term" value="F:transaldolase activity"/>
    <property type="evidence" value="ECO:0007669"/>
    <property type="project" value="UniProtKB-EC"/>
</dbReference>
<evidence type="ECO:0000256" key="2">
    <source>
        <dbReference type="ARBA" id="ARBA00008012"/>
    </source>
</evidence>
<dbReference type="NCBIfam" id="TIGR00874">
    <property type="entry name" value="talAB"/>
    <property type="match status" value="1"/>
</dbReference>
<dbReference type="FunFam" id="3.20.20.70:FF:000088">
    <property type="entry name" value="Transaldolase"/>
    <property type="match status" value="1"/>
</dbReference>
<evidence type="ECO:0000256" key="7">
    <source>
        <dbReference type="ARBA" id="ARBA00023270"/>
    </source>
</evidence>
<dbReference type="RefSeq" id="XP_037198292.1">
    <property type="nucleotide sequence ID" value="XM_037336926.1"/>
</dbReference>
<dbReference type="GO" id="GO:0005737">
    <property type="term" value="C:cytoplasm"/>
    <property type="evidence" value="ECO:0007669"/>
    <property type="project" value="InterPro"/>
</dbReference>
<evidence type="ECO:0000256" key="8">
    <source>
        <dbReference type="ARBA" id="ARBA00048810"/>
    </source>
</evidence>
<dbReference type="PANTHER" id="PTHR10683">
    <property type="entry name" value="TRANSALDOLASE"/>
    <property type="match status" value="1"/>
</dbReference>
<dbReference type="EMBL" id="JABFCT010000001">
    <property type="protein sequence ID" value="KAF5879348.1"/>
    <property type="molecule type" value="Genomic_DNA"/>
</dbReference>
<organism evidence="10 11">
    <name type="scientific">Botrytis fragariae</name>
    <dbReference type="NCBI Taxonomy" id="1964551"/>
    <lineage>
        <taxon>Eukaryota</taxon>
        <taxon>Fungi</taxon>
        <taxon>Dikarya</taxon>
        <taxon>Ascomycota</taxon>
        <taxon>Pezizomycotina</taxon>
        <taxon>Leotiomycetes</taxon>
        <taxon>Helotiales</taxon>
        <taxon>Sclerotiniaceae</taxon>
        <taxon>Botrytis</taxon>
    </lineage>
</organism>
<dbReference type="PROSITE" id="PS00958">
    <property type="entry name" value="TRANSALDOLASE_2"/>
    <property type="match status" value="1"/>
</dbReference>
<keyword evidence="7" id="KW-0704">Schiff base</keyword>
<keyword evidence="6 9" id="KW-0570">Pentose shunt</keyword>
<comment type="pathway">
    <text evidence="1 9">Carbohydrate degradation; pentose phosphate pathway; D-glyceraldehyde 3-phosphate and beta-D-fructose 6-phosphate from D-ribose 5-phosphate and D-xylulose 5-phosphate (non-oxidative stage): step 2/3.</text>
</comment>
<dbReference type="PROSITE" id="PS01054">
    <property type="entry name" value="TRANSALDOLASE_1"/>
    <property type="match status" value="1"/>
</dbReference>
<sequence length="483" mass="53966">MIPMSVYSAFSVGFRLSLWHSSWRYGWIRPRRCFKRLFSGSHHAFKTHSLNATTLSSSPNADGNNRNLAYTFDCILDPLSPLHHSKIRKNLVGSDGKLGLRITGYRIVATSGMGFKVDHQHNKWDVDKGVKEGSTGEKTREETNSYTPKTLKYYNHAFFIRSTQSFWHRKPSSLTLVTLLILSAIAKYQPQDATTNPSLILAASKKAEYAKLIDTAVAFGKEVDGDLEKKTDATLDRLLVEFGKEILKVVPGKVSTEVDARFSFDTKATINKALRIIDLYKEQGIDKSRILIKIASTWEGIQAARVLQRDHGINCNLTLLFSKSQAVACAEAGAFLISPFVGRILDWYKASTGKTYSAQEDPGVESVKAIFDYYKKFGYKTIVMGASFRNVGEITELAGCDYLTISPNLLEDLMNSEEAVPKKLIAENASSLDIEKLTYIDDEAEFRFAFNEDAMAVEKLREGISKFAADAVTLKDILKAKLQ</sequence>
<dbReference type="Proteomes" id="UP000531561">
    <property type="component" value="Unassembled WGS sequence"/>
</dbReference>
<protein>
    <recommendedName>
        <fullName evidence="4 9">Transaldolase</fullName>
        <ecNumber evidence="3 9">2.2.1.2</ecNumber>
    </recommendedName>
</protein>
<evidence type="ECO:0000256" key="4">
    <source>
        <dbReference type="ARBA" id="ARBA00018292"/>
    </source>
</evidence>
<dbReference type="InterPro" id="IPR001585">
    <property type="entry name" value="TAL/FSA"/>
</dbReference>
<dbReference type="InterPro" id="IPR013785">
    <property type="entry name" value="Aldolase_TIM"/>
</dbReference>
<evidence type="ECO:0000313" key="10">
    <source>
        <dbReference type="EMBL" id="KAF5879348.1"/>
    </source>
</evidence>
<dbReference type="GO" id="GO:0009052">
    <property type="term" value="P:pentose-phosphate shunt, non-oxidative branch"/>
    <property type="evidence" value="ECO:0007669"/>
    <property type="project" value="TreeGrafter"/>
</dbReference>
<dbReference type="AlphaFoldDB" id="A0A8H6EP48"/>
<dbReference type="OrthoDB" id="2015515at2759"/>
<dbReference type="InterPro" id="IPR018225">
    <property type="entry name" value="Transaldolase_AS"/>
</dbReference>
<dbReference type="EC" id="2.2.1.2" evidence="3 9"/>
<keyword evidence="11" id="KW-1185">Reference proteome</keyword>
<evidence type="ECO:0000256" key="1">
    <source>
        <dbReference type="ARBA" id="ARBA00004857"/>
    </source>
</evidence>
<comment type="function">
    <text evidence="9">Catalyzes the rate-limiting step of the non-oxidative phase in the pentose phosphate pathway. Catalyzes the reversible conversion of sedheptulose-7-phosphate and D-glyceraldehyde 3-phosphate into erythrose-4-phosphate and beta-D-fructose 6-phosphate.</text>
</comment>
<accession>A0A8H6EP48</accession>
<name>A0A8H6EP48_9HELO</name>
<dbReference type="PANTHER" id="PTHR10683:SF18">
    <property type="entry name" value="TRANSALDOLASE"/>
    <property type="match status" value="1"/>
</dbReference>
<dbReference type="Pfam" id="PF00923">
    <property type="entry name" value="TAL_FSA"/>
    <property type="match status" value="1"/>
</dbReference>
<evidence type="ECO:0000256" key="3">
    <source>
        <dbReference type="ARBA" id="ARBA00013151"/>
    </source>
</evidence>
<comment type="catalytic activity">
    <reaction evidence="8 9">
        <text>D-sedoheptulose 7-phosphate + D-glyceraldehyde 3-phosphate = D-erythrose 4-phosphate + beta-D-fructose 6-phosphate</text>
        <dbReference type="Rhea" id="RHEA:17053"/>
        <dbReference type="ChEBI" id="CHEBI:16897"/>
        <dbReference type="ChEBI" id="CHEBI:57483"/>
        <dbReference type="ChEBI" id="CHEBI:57634"/>
        <dbReference type="ChEBI" id="CHEBI:59776"/>
        <dbReference type="EC" id="2.2.1.2"/>
    </reaction>
</comment>
<evidence type="ECO:0000256" key="9">
    <source>
        <dbReference type="RuleBase" id="RU000501"/>
    </source>
</evidence>